<gene>
    <name evidence="1" type="ORF">ZT1A5_G8725</name>
</gene>
<dbReference type="EMBL" id="LT882683">
    <property type="protein sequence ID" value="SMY27281.1"/>
    <property type="molecule type" value="Genomic_DNA"/>
</dbReference>
<evidence type="ECO:0000313" key="1">
    <source>
        <dbReference type="EMBL" id="SMY27281.1"/>
    </source>
</evidence>
<protein>
    <submittedName>
        <fullName evidence="1">Uncharacterized protein</fullName>
    </submittedName>
</protein>
<proteinExistence type="predicted"/>
<evidence type="ECO:0000313" key="2">
    <source>
        <dbReference type="Proteomes" id="UP000215453"/>
    </source>
</evidence>
<dbReference type="AlphaFoldDB" id="A0A1Y6LX59"/>
<accession>A0A1Y6LX59</accession>
<organism evidence="1 2">
    <name type="scientific">Zymoseptoria tritici ST99CH_1A5</name>
    <dbReference type="NCBI Taxonomy" id="1276529"/>
    <lineage>
        <taxon>Eukaryota</taxon>
        <taxon>Fungi</taxon>
        <taxon>Dikarya</taxon>
        <taxon>Ascomycota</taxon>
        <taxon>Pezizomycotina</taxon>
        <taxon>Dothideomycetes</taxon>
        <taxon>Dothideomycetidae</taxon>
        <taxon>Mycosphaerellales</taxon>
        <taxon>Mycosphaerellaceae</taxon>
        <taxon>Zymoseptoria</taxon>
    </lineage>
</organism>
<reference evidence="1 2" key="1">
    <citation type="submission" date="2016-10" db="EMBL/GenBank/DDBJ databases">
        <authorList>
            <person name="Varghese N."/>
        </authorList>
    </citation>
    <scope>NUCLEOTIDE SEQUENCE [LARGE SCALE GENOMIC DNA]</scope>
</reference>
<dbReference type="Proteomes" id="UP000215453">
    <property type="component" value="Chromosome 8"/>
</dbReference>
<sequence>MNSRMDLEKSIREESDGLAVFFCKVDGEYTHWRRRRSKAFQSDTKLSDLAILRTLDFERLLDLTAALELSISQRLLNLTATGLLTAAPQSHGGSSILQRRTLNFTATDSRSYSGSSISQRLLNLN</sequence>
<name>A0A1Y6LX59_ZYMTR</name>